<evidence type="ECO:0000259" key="1">
    <source>
        <dbReference type="PROSITE" id="PS50164"/>
    </source>
</evidence>
<dbReference type="EMBL" id="MW538937">
    <property type="protein sequence ID" value="UBU98428.1"/>
    <property type="molecule type" value="Genomic_DNA"/>
</dbReference>
<reference evidence="2" key="1">
    <citation type="submission" date="2021-01" db="EMBL/GenBank/DDBJ databases">
        <authorList>
            <person name="Sun H.-H."/>
            <person name="Zhang S."/>
            <person name="Zhang Y.-J."/>
        </authorList>
    </citation>
    <scope>NUCLEOTIDE SEQUENCE</scope>
    <source>
        <strain evidence="2">CMM1</strain>
    </source>
</reference>
<evidence type="ECO:0000313" key="2">
    <source>
        <dbReference type="EMBL" id="UBU98428.1"/>
    </source>
</evidence>
<dbReference type="PROSITE" id="PS50164">
    <property type="entry name" value="GIY_YIG"/>
    <property type="match status" value="1"/>
</dbReference>
<keyword evidence="2" id="KW-0496">Mitochondrion</keyword>
<dbReference type="GeneID" id="68665295"/>
<sequence length="132" mass="15115">MMDPLKKQLKPVATYSNPDLQKDQVYSDNRDKSGIYRWTNKINGKFYIGSAVNLSRRLAYYYSKKHMESTLKKGKSAIYSSIINYGLSNFKLEILEYCSAENCIKLEQIYLDFFKPEYNILKISGSPLGGGG</sequence>
<keyword evidence="2" id="KW-0540">Nuclease</keyword>
<organism evidence="2">
    <name type="scientific">Morchella brunnea</name>
    <dbReference type="NCBI Taxonomy" id="1174671"/>
    <lineage>
        <taxon>Eukaryota</taxon>
        <taxon>Fungi</taxon>
        <taxon>Dikarya</taxon>
        <taxon>Ascomycota</taxon>
        <taxon>Pezizomycotina</taxon>
        <taxon>Pezizomycetes</taxon>
        <taxon>Pezizales</taxon>
        <taxon>Morchellaceae</taxon>
        <taxon>Morchella</taxon>
    </lineage>
</organism>
<dbReference type="InterPro" id="IPR035901">
    <property type="entry name" value="GIY-YIG_endonuc_sf"/>
</dbReference>
<dbReference type="SMART" id="SM00465">
    <property type="entry name" value="GIYc"/>
    <property type="match status" value="1"/>
</dbReference>
<dbReference type="InterPro" id="IPR006350">
    <property type="entry name" value="Intron_endoG1"/>
</dbReference>
<dbReference type="AlphaFoldDB" id="A0A8K1I7P4"/>
<keyword evidence="2" id="KW-0255">Endonuclease</keyword>
<dbReference type="GO" id="GO:0004519">
    <property type="term" value="F:endonuclease activity"/>
    <property type="evidence" value="ECO:0007669"/>
    <property type="project" value="UniProtKB-KW"/>
</dbReference>
<dbReference type="CDD" id="cd10445">
    <property type="entry name" value="GIY-YIG_bI1_like"/>
    <property type="match status" value="1"/>
</dbReference>
<gene>
    <name evidence="2" type="primary">orf132C</name>
</gene>
<name>A0A8K1I7P4_9PEZI</name>
<dbReference type="InterPro" id="IPR000305">
    <property type="entry name" value="GIY-YIG_endonuc"/>
</dbReference>
<proteinExistence type="predicted"/>
<dbReference type="SUPFAM" id="SSF82771">
    <property type="entry name" value="GIY-YIG endonuclease"/>
    <property type="match status" value="1"/>
</dbReference>
<dbReference type="Gene3D" id="3.40.1440.10">
    <property type="entry name" value="GIY-YIG endonuclease"/>
    <property type="match status" value="1"/>
</dbReference>
<geneLocation type="mitochondrion" evidence="2"/>
<dbReference type="RefSeq" id="YP_010218597.1">
    <property type="nucleotide sequence ID" value="NC_058917.1"/>
</dbReference>
<protein>
    <submittedName>
        <fullName evidence="2">GIY-YIG endonuclease</fullName>
    </submittedName>
</protein>
<accession>A0A8K1I7P4</accession>
<keyword evidence="2" id="KW-0378">Hydrolase</keyword>
<dbReference type="Pfam" id="PF01541">
    <property type="entry name" value="GIY-YIG"/>
    <property type="match status" value="1"/>
</dbReference>
<dbReference type="NCBIfam" id="TIGR01453">
    <property type="entry name" value="grpIintron_endo"/>
    <property type="match status" value="1"/>
</dbReference>
<feature type="domain" description="GIY-YIG" evidence="1">
    <location>
        <begin position="31"/>
        <end position="120"/>
    </location>
</feature>